<name>A0AA40AGI1_9PEZI</name>
<dbReference type="SUPFAM" id="SSF52540">
    <property type="entry name" value="P-loop containing nucleoside triphosphate hydrolases"/>
    <property type="match status" value="1"/>
</dbReference>
<dbReference type="InterPro" id="IPR027417">
    <property type="entry name" value="P-loop_NTPase"/>
</dbReference>
<evidence type="ECO:0000313" key="4">
    <source>
        <dbReference type="EMBL" id="KAK0715420.1"/>
    </source>
</evidence>
<sequence>MKLKDAIKGLDERTASLLLTNTLLGDLRMQADTIVENQRRGEKFAEDFRDEIISMLELVLRSPMPGSHKMPEDAPRYGRIAGETILASLWFPDMTEREGLIEAAYKDTLEWVFCDPQVEDKPWDNLTEFLQSKTPAPYWISGRPGCGKSTLMKFIAHNPLTKASLEKWSGGSPLFLARHYFSYKGSDTQRSEAGMLRSLLYQTLRQRLEIVADAFFGRYKTLFGKTGNGALTFEPRLHELREGLTQLVNKHSSVHFFLVIDGLDELDGTDADMSLLASSLKELGKRPNVKVLAASRPWTIFEESFKGGPSLQVHDLTRRDVLHFIDGQISNNVHIRALQSRYPPAVQALLAEIAEASSGVFLWVSLVVRSLLEGLRNYDKAEDLQRRLREFPPELHDLFHLMWRRVPQIYKAQSSRLLQLAEAGTSGGKVISLLGLSFAEEDDECVETAEVSSLKQADIDYRIDTARKHLATRCLGLVEVAQYHGDLGEPSLAWRLTEIYENCGEKVHGYPRARFLHKTVYEFLSTSHIRQEPVHVAHLGQGTGSASFPPLQSLARSSLMRIKTFRCSNADLVLRSLASLVFRCLAIAQEADKTFGLAQIKILMQLDRSLGLLSKTPSLSWLSSCPSLARRFRLLSDELRVERNVKAIPRLPPVDGLVAFAIGEGFFLSAKELLSSNPMLGLEATEWPLLLDALIPAYTSSTVYHQSNSYMRHRGASPDMVEFLLQKFPNASETVTDMHGKTWWIWKMYVEYESPARDDSEERHSVFLRIMVLFLRHARNSAHVSSDDLKELGELCEDVLKRTIVKPGGTSTSTTVLFRAAADNRVDTSPWLRAQGKARTFADTGRPRAEE</sequence>
<dbReference type="Proteomes" id="UP001172102">
    <property type="component" value="Unassembled WGS sequence"/>
</dbReference>
<evidence type="ECO:0000259" key="3">
    <source>
        <dbReference type="Pfam" id="PF25053"/>
    </source>
</evidence>
<protein>
    <recommendedName>
        <fullName evidence="6">NACHT domain-containing protein</fullName>
    </recommendedName>
</protein>
<dbReference type="EMBL" id="JAUKUA010000004">
    <property type="protein sequence ID" value="KAK0715420.1"/>
    <property type="molecule type" value="Genomic_DNA"/>
</dbReference>
<accession>A0AA40AGI1</accession>
<evidence type="ECO:0000313" key="5">
    <source>
        <dbReference type="Proteomes" id="UP001172102"/>
    </source>
</evidence>
<dbReference type="Pfam" id="PF24883">
    <property type="entry name" value="NPHP3_N"/>
    <property type="match status" value="1"/>
</dbReference>
<dbReference type="PANTHER" id="PTHR10039">
    <property type="entry name" value="AMELOGENIN"/>
    <property type="match status" value="1"/>
</dbReference>
<feature type="domain" description="DUF7791" evidence="3">
    <location>
        <begin position="406"/>
        <end position="569"/>
    </location>
</feature>
<reference evidence="4" key="1">
    <citation type="submission" date="2023-06" db="EMBL/GenBank/DDBJ databases">
        <title>Genome-scale phylogeny and comparative genomics of the fungal order Sordariales.</title>
        <authorList>
            <consortium name="Lawrence Berkeley National Laboratory"/>
            <person name="Hensen N."/>
            <person name="Bonometti L."/>
            <person name="Westerberg I."/>
            <person name="Brannstrom I.O."/>
            <person name="Guillou S."/>
            <person name="Cros-Aarteil S."/>
            <person name="Calhoun S."/>
            <person name="Haridas S."/>
            <person name="Kuo A."/>
            <person name="Mondo S."/>
            <person name="Pangilinan J."/>
            <person name="Riley R."/>
            <person name="Labutti K."/>
            <person name="Andreopoulos B."/>
            <person name="Lipzen A."/>
            <person name="Chen C."/>
            <person name="Yanf M."/>
            <person name="Daum C."/>
            <person name="Ng V."/>
            <person name="Clum A."/>
            <person name="Steindorff A."/>
            <person name="Ohm R."/>
            <person name="Martin F."/>
            <person name="Silar P."/>
            <person name="Natvig D."/>
            <person name="Lalanne C."/>
            <person name="Gautier V."/>
            <person name="Ament-Velasquez S.L."/>
            <person name="Kruys A."/>
            <person name="Hutchinson M.I."/>
            <person name="Powell A.J."/>
            <person name="Barry K."/>
            <person name="Miller A.N."/>
            <person name="Grigoriev I.V."/>
            <person name="Debuchy R."/>
            <person name="Gladieux P."/>
            <person name="Thoren M.H."/>
            <person name="Johannesson H."/>
        </authorList>
    </citation>
    <scope>NUCLEOTIDE SEQUENCE</scope>
    <source>
        <strain evidence="4">SMH4607-1</strain>
    </source>
</reference>
<evidence type="ECO:0000259" key="2">
    <source>
        <dbReference type="Pfam" id="PF24883"/>
    </source>
</evidence>
<dbReference type="InterPro" id="IPR056693">
    <property type="entry name" value="DUF7791"/>
</dbReference>
<dbReference type="Pfam" id="PF25053">
    <property type="entry name" value="DUF7791"/>
    <property type="match status" value="1"/>
</dbReference>
<comment type="caution">
    <text evidence="4">The sequence shown here is derived from an EMBL/GenBank/DDBJ whole genome shotgun (WGS) entry which is preliminary data.</text>
</comment>
<dbReference type="PANTHER" id="PTHR10039:SF5">
    <property type="entry name" value="NACHT DOMAIN-CONTAINING PROTEIN"/>
    <property type="match status" value="1"/>
</dbReference>
<organism evidence="4 5">
    <name type="scientific">Lasiosphaeris hirsuta</name>
    <dbReference type="NCBI Taxonomy" id="260670"/>
    <lineage>
        <taxon>Eukaryota</taxon>
        <taxon>Fungi</taxon>
        <taxon>Dikarya</taxon>
        <taxon>Ascomycota</taxon>
        <taxon>Pezizomycotina</taxon>
        <taxon>Sordariomycetes</taxon>
        <taxon>Sordariomycetidae</taxon>
        <taxon>Sordariales</taxon>
        <taxon>Lasiosphaeriaceae</taxon>
        <taxon>Lasiosphaeris</taxon>
    </lineage>
</organism>
<dbReference type="InterPro" id="IPR056884">
    <property type="entry name" value="NPHP3-like_N"/>
</dbReference>
<proteinExistence type="predicted"/>
<feature type="domain" description="Nephrocystin 3-like N-terminal" evidence="2">
    <location>
        <begin position="108"/>
        <end position="296"/>
    </location>
</feature>
<dbReference type="Gene3D" id="3.40.50.300">
    <property type="entry name" value="P-loop containing nucleotide triphosphate hydrolases"/>
    <property type="match status" value="1"/>
</dbReference>
<dbReference type="AlphaFoldDB" id="A0AA40AGI1"/>
<gene>
    <name evidence="4" type="ORF">B0H67DRAFT_239897</name>
</gene>
<keyword evidence="1" id="KW-0677">Repeat</keyword>
<evidence type="ECO:0000256" key="1">
    <source>
        <dbReference type="ARBA" id="ARBA00022737"/>
    </source>
</evidence>
<evidence type="ECO:0008006" key="6">
    <source>
        <dbReference type="Google" id="ProtNLM"/>
    </source>
</evidence>
<keyword evidence="5" id="KW-1185">Reference proteome</keyword>